<evidence type="ECO:0000313" key="1">
    <source>
        <dbReference type="EMBL" id="CAE2279777.1"/>
    </source>
</evidence>
<dbReference type="AlphaFoldDB" id="A0A7S4K0I0"/>
<accession>A0A7S4K0I0</accession>
<protein>
    <submittedName>
        <fullName evidence="1">Uncharacterized protein</fullName>
    </submittedName>
</protein>
<dbReference type="EMBL" id="HBKR01004936">
    <property type="protein sequence ID" value="CAE2279777.1"/>
    <property type="molecule type" value="Transcribed_RNA"/>
</dbReference>
<organism evidence="1">
    <name type="scientific">Paramoeba aestuarina</name>
    <dbReference type="NCBI Taxonomy" id="180227"/>
    <lineage>
        <taxon>Eukaryota</taxon>
        <taxon>Amoebozoa</taxon>
        <taxon>Discosea</taxon>
        <taxon>Flabellinia</taxon>
        <taxon>Dactylopodida</taxon>
        <taxon>Paramoebidae</taxon>
        <taxon>Paramoeba</taxon>
    </lineage>
</organism>
<proteinExistence type="predicted"/>
<gene>
    <name evidence="1" type="ORF">NAES01612_LOCUS3316</name>
</gene>
<sequence>MSDNTWKPQDYASLAMVLGGGALFLYHLKQQSSSASSSYSSLPSTIPSLPGIPDIPLINALERAVQRDHLEFFFNHDEERKRGLTNHEPLTIIALAKLWNKDQTIPDDILESFHEDYKDFLNGFDAILVPPRSSLTPSLELPTTLLRDEEFVIWALSKRGGGTEAIDELYPAITARLMAHGAEKTTNLILNAVADEQGCLSALFHGFLLVCYGLPLIPPPGSSSSSSSPPPPSAPHLMVSCGLAVMIGRSGNNKGEGLFDHIDKKSNPADERPLEKRLDDLMTENEGDKLWEIVNGKKEVNVFPFGLVGALGIVEGNEETLKIWKEISGKHLSGANINDNFEELAVLALNYYVATKGCFVALHLVSAVFGLCRLQKHNKNNNNNNMYTNIAKALWTVTALVKFVADRAQKSEGATVWDRARGKNKPALEELEILHPQDPTLAWESLSHQAVITLRSHTIKLVFACRSLSEMYPDNNEINHLTRVAAYYAVLHATG</sequence>
<name>A0A7S4K0I0_9EUKA</name>
<reference evidence="1" key="1">
    <citation type="submission" date="2021-01" db="EMBL/GenBank/DDBJ databases">
        <authorList>
            <person name="Corre E."/>
            <person name="Pelletier E."/>
            <person name="Niang G."/>
            <person name="Scheremetjew M."/>
            <person name="Finn R."/>
            <person name="Kale V."/>
            <person name="Holt S."/>
            <person name="Cochrane G."/>
            <person name="Meng A."/>
            <person name="Brown T."/>
            <person name="Cohen L."/>
        </authorList>
    </citation>
    <scope>NUCLEOTIDE SEQUENCE</scope>
    <source>
        <strain evidence="1">SoJaBio B1-5/56/2</strain>
    </source>
</reference>